<keyword evidence="9" id="KW-1185">Reference proteome</keyword>
<feature type="transmembrane region" description="Helical" evidence="6">
    <location>
        <begin position="508"/>
        <end position="535"/>
    </location>
</feature>
<evidence type="ECO:0000256" key="1">
    <source>
        <dbReference type="ARBA" id="ARBA00004141"/>
    </source>
</evidence>
<evidence type="ECO:0000256" key="6">
    <source>
        <dbReference type="SAM" id="Phobius"/>
    </source>
</evidence>
<accession>A0AAE0HW47</accession>
<sequence length="547" mass="58514">MASFVDDSAQVRQPLLQQEARTYNGTTTTTVTTTTLTRSETQNATIATVDLSFDKGDPSDNPMEWPDSFKWGIVLLLSMMAFVTTFTCISVVPLAGVIVDDLTPPPSLPAAAVVAADFTQQTTVAASHVLLVTIWELGEAAGPLLIAPLSELHGRYVVMNAANMLLIAATVLAATSTTVPQFVTARALTGLAVACNVLNPAIVGDIFPPEERGGAVSLVFLAPLIGGAIAPGIATMIADRFGSWRAVVWLAIALATTCELLFLTYFRETYKLAILRKKVVAAAAAAAEIDDNKQVVIKAVVDGEESDEPVLVSTGSELRKLRDAVLRPALVLCGSGVLMALSLLGSVAFTYFYIMSVTLPNVLQERYGLSSVATGWCFISFTLGSAISVFICNNSLDKIYIRMRDASKDGVGLPEYRLPLGVVGALCTPVAIAMYGWSAELELPLPFLLLSVLIMGTTVMLTVIPLMAYVVDAFGLYSASAMTGIIVTRCLMSTFLPLTTGPLIDNFGYGWGFSVFAAFSFCLAPISILILRYGAKWRQFSKYSREQ</sequence>
<feature type="transmembrane region" description="Helical" evidence="6">
    <location>
        <begin position="474"/>
        <end position="496"/>
    </location>
</feature>
<evidence type="ECO:0000256" key="4">
    <source>
        <dbReference type="ARBA" id="ARBA00023136"/>
    </source>
</evidence>
<dbReference type="Gene3D" id="1.20.1250.20">
    <property type="entry name" value="MFS general substrate transporter like domains"/>
    <property type="match status" value="1"/>
</dbReference>
<feature type="transmembrane region" description="Helical" evidence="6">
    <location>
        <begin position="329"/>
        <end position="353"/>
    </location>
</feature>
<keyword evidence="2 6" id="KW-0812">Transmembrane</keyword>
<reference evidence="8" key="2">
    <citation type="submission" date="2023-06" db="EMBL/GenBank/DDBJ databases">
        <authorList>
            <consortium name="Lawrence Berkeley National Laboratory"/>
            <person name="Haridas S."/>
            <person name="Hensen N."/>
            <person name="Bonometti L."/>
            <person name="Westerberg I."/>
            <person name="Brannstrom I.O."/>
            <person name="Guillou S."/>
            <person name="Cros-Aarteil S."/>
            <person name="Calhoun S."/>
            <person name="Kuo A."/>
            <person name="Mondo S."/>
            <person name="Pangilinan J."/>
            <person name="Riley R."/>
            <person name="Labutti K."/>
            <person name="Andreopoulos B."/>
            <person name="Lipzen A."/>
            <person name="Chen C."/>
            <person name="Yanf M."/>
            <person name="Daum C."/>
            <person name="Ng V."/>
            <person name="Clum A."/>
            <person name="Steindorff A."/>
            <person name="Ohm R."/>
            <person name="Martin F."/>
            <person name="Silar P."/>
            <person name="Natvig D."/>
            <person name="Lalanne C."/>
            <person name="Gautier V."/>
            <person name="Ament-Velasquez S.L."/>
            <person name="Kruys A."/>
            <person name="Hutchinson M.I."/>
            <person name="Powell A.J."/>
            <person name="Barry K."/>
            <person name="Miller A.N."/>
            <person name="Grigoriev I.V."/>
            <person name="Debuchy R."/>
            <person name="Gladieux P."/>
            <person name="Thoren M.H."/>
            <person name="Johannesson H."/>
        </authorList>
    </citation>
    <scope>NUCLEOTIDE SEQUENCE</scope>
    <source>
        <strain evidence="8">CBS 118394</strain>
    </source>
</reference>
<protein>
    <submittedName>
        <fullName evidence="8">Major facilitator superfamily domain-containing protein</fullName>
    </submittedName>
</protein>
<feature type="transmembrane region" description="Helical" evidence="6">
    <location>
        <begin position="443"/>
        <end position="467"/>
    </location>
</feature>
<keyword evidence="3 6" id="KW-1133">Transmembrane helix</keyword>
<feature type="transmembrane region" description="Helical" evidence="6">
    <location>
        <begin position="416"/>
        <end position="437"/>
    </location>
</feature>
<dbReference type="InterPro" id="IPR036259">
    <property type="entry name" value="MFS_trans_sf"/>
</dbReference>
<feature type="transmembrane region" description="Helical" evidence="6">
    <location>
        <begin position="156"/>
        <end position="175"/>
    </location>
</feature>
<comment type="similarity">
    <text evidence="5">Belongs to the major facilitator superfamily. CAR1 family.</text>
</comment>
<keyword evidence="4 6" id="KW-0472">Membrane</keyword>
<proteinExistence type="inferred from homology"/>
<feature type="domain" description="Major facilitator superfamily (MFS) profile" evidence="7">
    <location>
        <begin position="73"/>
        <end position="535"/>
    </location>
</feature>
<dbReference type="Pfam" id="PF07690">
    <property type="entry name" value="MFS_1"/>
    <property type="match status" value="1"/>
</dbReference>
<evidence type="ECO:0000313" key="9">
    <source>
        <dbReference type="Proteomes" id="UP001283341"/>
    </source>
</evidence>
<dbReference type="AlphaFoldDB" id="A0AAE0HW47"/>
<dbReference type="FunFam" id="1.20.1250.20:FF:000509">
    <property type="entry name" value="MFS general substrate transporter"/>
    <property type="match status" value="1"/>
</dbReference>
<reference evidence="8" key="1">
    <citation type="journal article" date="2023" name="Mol. Phylogenet. Evol.">
        <title>Genome-scale phylogeny and comparative genomics of the fungal order Sordariales.</title>
        <authorList>
            <person name="Hensen N."/>
            <person name="Bonometti L."/>
            <person name="Westerberg I."/>
            <person name="Brannstrom I.O."/>
            <person name="Guillou S."/>
            <person name="Cros-Aarteil S."/>
            <person name="Calhoun S."/>
            <person name="Haridas S."/>
            <person name="Kuo A."/>
            <person name="Mondo S."/>
            <person name="Pangilinan J."/>
            <person name="Riley R."/>
            <person name="LaButti K."/>
            <person name="Andreopoulos B."/>
            <person name="Lipzen A."/>
            <person name="Chen C."/>
            <person name="Yan M."/>
            <person name="Daum C."/>
            <person name="Ng V."/>
            <person name="Clum A."/>
            <person name="Steindorff A."/>
            <person name="Ohm R.A."/>
            <person name="Martin F."/>
            <person name="Silar P."/>
            <person name="Natvig D.O."/>
            <person name="Lalanne C."/>
            <person name="Gautier V."/>
            <person name="Ament-Velasquez S.L."/>
            <person name="Kruys A."/>
            <person name="Hutchinson M.I."/>
            <person name="Powell A.J."/>
            <person name="Barry K."/>
            <person name="Miller A.N."/>
            <person name="Grigoriev I.V."/>
            <person name="Debuchy R."/>
            <person name="Gladieux P."/>
            <person name="Hiltunen Thoren M."/>
            <person name="Johannesson H."/>
        </authorList>
    </citation>
    <scope>NUCLEOTIDE SEQUENCE</scope>
    <source>
        <strain evidence="8">CBS 118394</strain>
    </source>
</reference>
<feature type="transmembrane region" description="Helical" evidence="6">
    <location>
        <begin position="187"/>
        <end position="207"/>
    </location>
</feature>
<dbReference type="PANTHER" id="PTHR23502:SF163">
    <property type="entry name" value="MAJOR FACILITATOR SUPERFAMILY (MFS) PROFILE DOMAIN-CONTAINING PROTEIN"/>
    <property type="match status" value="1"/>
</dbReference>
<evidence type="ECO:0000256" key="5">
    <source>
        <dbReference type="ARBA" id="ARBA00038347"/>
    </source>
</evidence>
<dbReference type="GO" id="GO:0016020">
    <property type="term" value="C:membrane"/>
    <property type="evidence" value="ECO:0007669"/>
    <property type="project" value="UniProtKB-SubCell"/>
</dbReference>
<comment type="caution">
    <text evidence="8">The sequence shown here is derived from an EMBL/GenBank/DDBJ whole genome shotgun (WGS) entry which is preliminary data.</text>
</comment>
<dbReference type="InterPro" id="IPR020846">
    <property type="entry name" value="MFS_dom"/>
</dbReference>
<dbReference type="Proteomes" id="UP001283341">
    <property type="component" value="Unassembled WGS sequence"/>
</dbReference>
<name>A0AAE0HW47_9PEZI</name>
<dbReference type="GO" id="GO:0022857">
    <property type="term" value="F:transmembrane transporter activity"/>
    <property type="evidence" value="ECO:0007669"/>
    <property type="project" value="InterPro"/>
</dbReference>
<evidence type="ECO:0000313" key="8">
    <source>
        <dbReference type="EMBL" id="KAK3313679.1"/>
    </source>
</evidence>
<dbReference type="EMBL" id="JAUEDM010000007">
    <property type="protein sequence ID" value="KAK3313679.1"/>
    <property type="molecule type" value="Genomic_DNA"/>
</dbReference>
<dbReference type="InterPro" id="IPR011701">
    <property type="entry name" value="MFS"/>
</dbReference>
<feature type="transmembrane region" description="Helical" evidence="6">
    <location>
        <begin position="246"/>
        <end position="266"/>
    </location>
</feature>
<gene>
    <name evidence="8" type="ORF">B0H66DRAFT_483349</name>
</gene>
<evidence type="ECO:0000256" key="2">
    <source>
        <dbReference type="ARBA" id="ARBA00022692"/>
    </source>
</evidence>
<feature type="transmembrane region" description="Helical" evidence="6">
    <location>
        <begin position="71"/>
        <end position="99"/>
    </location>
</feature>
<dbReference type="PANTHER" id="PTHR23502">
    <property type="entry name" value="MAJOR FACILITATOR SUPERFAMILY"/>
    <property type="match status" value="1"/>
</dbReference>
<evidence type="ECO:0000259" key="7">
    <source>
        <dbReference type="PROSITE" id="PS50850"/>
    </source>
</evidence>
<organism evidence="8 9">
    <name type="scientific">Apodospora peruviana</name>
    <dbReference type="NCBI Taxonomy" id="516989"/>
    <lineage>
        <taxon>Eukaryota</taxon>
        <taxon>Fungi</taxon>
        <taxon>Dikarya</taxon>
        <taxon>Ascomycota</taxon>
        <taxon>Pezizomycotina</taxon>
        <taxon>Sordariomycetes</taxon>
        <taxon>Sordariomycetidae</taxon>
        <taxon>Sordariales</taxon>
        <taxon>Lasiosphaeriaceae</taxon>
        <taxon>Apodospora</taxon>
    </lineage>
</organism>
<comment type="subcellular location">
    <subcellularLocation>
        <location evidence="1">Membrane</location>
        <topology evidence="1">Multi-pass membrane protein</topology>
    </subcellularLocation>
</comment>
<feature type="transmembrane region" description="Helical" evidence="6">
    <location>
        <begin position="214"/>
        <end position="234"/>
    </location>
</feature>
<dbReference type="PROSITE" id="PS50850">
    <property type="entry name" value="MFS"/>
    <property type="match status" value="1"/>
</dbReference>
<evidence type="ECO:0000256" key="3">
    <source>
        <dbReference type="ARBA" id="ARBA00022989"/>
    </source>
</evidence>
<feature type="transmembrane region" description="Helical" evidence="6">
    <location>
        <begin position="373"/>
        <end position="396"/>
    </location>
</feature>
<dbReference type="SUPFAM" id="SSF103473">
    <property type="entry name" value="MFS general substrate transporter"/>
    <property type="match status" value="1"/>
</dbReference>